<dbReference type="Proteomes" id="UP000654918">
    <property type="component" value="Unassembled WGS sequence"/>
</dbReference>
<dbReference type="EMBL" id="WIGO01000010">
    <property type="protein sequence ID" value="KAF6839939.1"/>
    <property type="molecule type" value="Genomic_DNA"/>
</dbReference>
<feature type="region of interest" description="Disordered" evidence="1">
    <location>
        <begin position="25"/>
        <end position="47"/>
    </location>
</feature>
<name>A0A8H6U0Y0_9PEZI</name>
<feature type="compositionally biased region" description="Polar residues" evidence="1">
    <location>
        <begin position="28"/>
        <end position="37"/>
    </location>
</feature>
<reference evidence="2" key="1">
    <citation type="journal article" date="2020" name="Phytopathology">
        <title>Genome Sequence Resources of Colletotrichum truncatum, C. plurivorum, C. musicola, and C. sojae: Four Species Pathogenic to Soybean (Glycine max).</title>
        <authorList>
            <person name="Rogerio F."/>
            <person name="Boufleur T.R."/>
            <person name="Ciampi-Guillardi M."/>
            <person name="Sukno S.A."/>
            <person name="Thon M.R."/>
            <person name="Massola Junior N.S."/>
            <person name="Baroncelli R."/>
        </authorList>
    </citation>
    <scope>NUCLEOTIDE SEQUENCE</scope>
    <source>
        <strain evidence="2">LFN00145</strain>
    </source>
</reference>
<organism evidence="2 3">
    <name type="scientific">Colletotrichum plurivorum</name>
    <dbReference type="NCBI Taxonomy" id="2175906"/>
    <lineage>
        <taxon>Eukaryota</taxon>
        <taxon>Fungi</taxon>
        <taxon>Dikarya</taxon>
        <taxon>Ascomycota</taxon>
        <taxon>Pezizomycotina</taxon>
        <taxon>Sordariomycetes</taxon>
        <taxon>Hypocreomycetidae</taxon>
        <taxon>Glomerellales</taxon>
        <taxon>Glomerellaceae</taxon>
        <taxon>Colletotrichum</taxon>
        <taxon>Colletotrichum orchidearum species complex</taxon>
    </lineage>
</organism>
<keyword evidence="3" id="KW-1185">Reference proteome</keyword>
<feature type="compositionally biased region" description="Polar residues" evidence="1">
    <location>
        <begin position="304"/>
        <end position="314"/>
    </location>
</feature>
<comment type="caution">
    <text evidence="2">The sequence shown here is derived from an EMBL/GenBank/DDBJ whole genome shotgun (WGS) entry which is preliminary data.</text>
</comment>
<accession>A0A8H6U0Y0</accession>
<feature type="region of interest" description="Disordered" evidence="1">
    <location>
        <begin position="360"/>
        <end position="382"/>
    </location>
</feature>
<feature type="region of interest" description="Disordered" evidence="1">
    <location>
        <begin position="284"/>
        <end position="314"/>
    </location>
</feature>
<evidence type="ECO:0000313" key="2">
    <source>
        <dbReference type="EMBL" id="KAF6839939.1"/>
    </source>
</evidence>
<evidence type="ECO:0000313" key="3">
    <source>
        <dbReference type="Proteomes" id="UP000654918"/>
    </source>
</evidence>
<evidence type="ECO:0000256" key="1">
    <source>
        <dbReference type="SAM" id="MobiDB-lite"/>
    </source>
</evidence>
<dbReference type="AlphaFoldDB" id="A0A8H6U0Y0"/>
<feature type="compositionally biased region" description="Low complexity" evidence="1">
    <location>
        <begin position="82"/>
        <end position="94"/>
    </location>
</feature>
<protein>
    <submittedName>
        <fullName evidence="2">Uncharacterized protein</fullName>
    </submittedName>
</protein>
<proteinExistence type="predicted"/>
<feature type="region of interest" description="Disordered" evidence="1">
    <location>
        <begin position="80"/>
        <end position="109"/>
    </location>
</feature>
<gene>
    <name evidence="2" type="ORF">CPLU01_01536</name>
</gene>
<sequence>MPLPASKHVLGESIKLRVTKFRVRHGQSARQSTSKLQGVTEEERKRGRGRLTPYAVTHWHCCRRRKPLLVVVDMTPPRANLGGASAAARQSSSGFPARKQRPPPPPRRVYSSMRSIASTIVRRPACTAAAVGCPAASTLKRTQARQCRAPTTELSVPPTSIDTSVMPAGSVSNVPYSYRGERDLCLLGLVGALAGIRHLYWDASCNYSDGSTSLGTNCCPPLRCEASVCPKTLTSASDQPARFNPEPIRGPPPAVTPSLAFLETRSSLPFVSFSLASLSLTQKKQPPRPVLYPGAARFPPPSGKGSNSGQFTVSQSPAPPFASVGLVWCLPESSFPRVLSTVYHGSNPWRPVRINQSNQNLELASSPPPAPQQASKLDPLDFGRLSLNR</sequence>